<dbReference type="Proteomes" id="UP000317691">
    <property type="component" value="Unassembled WGS sequence"/>
</dbReference>
<accession>A0A538TJC6</accession>
<protein>
    <submittedName>
        <fullName evidence="2">Uncharacterized protein</fullName>
    </submittedName>
</protein>
<organism evidence="2 3">
    <name type="scientific">Eiseniibacteriota bacterium</name>
    <dbReference type="NCBI Taxonomy" id="2212470"/>
    <lineage>
        <taxon>Bacteria</taxon>
        <taxon>Candidatus Eiseniibacteriota</taxon>
    </lineage>
</organism>
<proteinExistence type="predicted"/>
<evidence type="ECO:0000313" key="3">
    <source>
        <dbReference type="Proteomes" id="UP000317691"/>
    </source>
</evidence>
<feature type="region of interest" description="Disordered" evidence="1">
    <location>
        <begin position="1"/>
        <end position="26"/>
    </location>
</feature>
<reference evidence="2 3" key="1">
    <citation type="journal article" date="2019" name="Nat. Microbiol.">
        <title>Mediterranean grassland soil C-N compound turnover is dependent on rainfall and depth, and is mediated by genomically divergent microorganisms.</title>
        <authorList>
            <person name="Diamond S."/>
            <person name="Andeer P.F."/>
            <person name="Li Z."/>
            <person name="Crits-Christoph A."/>
            <person name="Burstein D."/>
            <person name="Anantharaman K."/>
            <person name="Lane K.R."/>
            <person name="Thomas B.C."/>
            <person name="Pan C."/>
            <person name="Northen T.R."/>
            <person name="Banfield J.F."/>
        </authorList>
    </citation>
    <scope>NUCLEOTIDE SEQUENCE [LARGE SCALE GENOMIC DNA]</scope>
    <source>
        <strain evidence="2">WS_9</strain>
    </source>
</reference>
<evidence type="ECO:0000256" key="1">
    <source>
        <dbReference type="SAM" id="MobiDB-lite"/>
    </source>
</evidence>
<dbReference type="Pfam" id="PF20607">
    <property type="entry name" value="DUF6800"/>
    <property type="match status" value="1"/>
</dbReference>
<gene>
    <name evidence="2" type="ORF">E6K79_08735</name>
</gene>
<evidence type="ECO:0000313" key="2">
    <source>
        <dbReference type="EMBL" id="TMQ63727.1"/>
    </source>
</evidence>
<dbReference type="EMBL" id="VBOZ01000029">
    <property type="protein sequence ID" value="TMQ63727.1"/>
    <property type="molecule type" value="Genomic_DNA"/>
</dbReference>
<name>A0A538TJC6_UNCEI</name>
<dbReference type="AlphaFoldDB" id="A0A538TJC6"/>
<comment type="caution">
    <text evidence="2">The sequence shown here is derived from an EMBL/GenBank/DDBJ whole genome shotgun (WGS) entry which is preliminary data.</text>
</comment>
<feature type="compositionally biased region" description="Basic residues" evidence="1">
    <location>
        <begin position="1"/>
        <end position="24"/>
    </location>
</feature>
<sequence length="61" mass="7706">MARDHRRSWLQRRRKRAKTLKRLQQRYEKSRREERTLLVEKLRRVAPWLTEEHLQAKARAK</sequence>
<dbReference type="InterPro" id="IPR046479">
    <property type="entry name" value="DUF6800"/>
</dbReference>